<dbReference type="AlphaFoldDB" id="A0A2M7BTF9"/>
<dbReference type="Pfam" id="PF00892">
    <property type="entry name" value="EamA"/>
    <property type="match status" value="2"/>
</dbReference>
<evidence type="ECO:0000256" key="2">
    <source>
        <dbReference type="ARBA" id="ARBA00022475"/>
    </source>
</evidence>
<evidence type="ECO:0000256" key="5">
    <source>
        <dbReference type="ARBA" id="ARBA00023136"/>
    </source>
</evidence>
<feature type="transmembrane region" description="Helical" evidence="6">
    <location>
        <begin position="214"/>
        <end position="235"/>
    </location>
</feature>
<evidence type="ECO:0000256" key="1">
    <source>
        <dbReference type="ARBA" id="ARBA00004651"/>
    </source>
</evidence>
<dbReference type="SUPFAM" id="SSF103481">
    <property type="entry name" value="Multidrug resistance efflux transporter EmrE"/>
    <property type="match status" value="2"/>
</dbReference>
<comment type="subcellular location">
    <subcellularLocation>
        <location evidence="1">Cell membrane</location>
        <topology evidence="1">Multi-pass membrane protein</topology>
    </subcellularLocation>
</comment>
<reference evidence="9" key="1">
    <citation type="submission" date="2017-09" db="EMBL/GenBank/DDBJ databases">
        <title>Depth-based differentiation of microbial function through sediment-hosted aquifers and enrichment of novel symbionts in the deep terrestrial subsurface.</title>
        <authorList>
            <person name="Probst A.J."/>
            <person name="Ladd B."/>
            <person name="Jarett J.K."/>
            <person name="Geller-Mcgrath D.E."/>
            <person name="Sieber C.M.K."/>
            <person name="Emerson J.B."/>
            <person name="Anantharaman K."/>
            <person name="Thomas B.C."/>
            <person name="Malmstrom R."/>
            <person name="Stieglmeier M."/>
            <person name="Klingl A."/>
            <person name="Woyke T."/>
            <person name="Ryan C.M."/>
            <person name="Banfield J.F."/>
        </authorList>
    </citation>
    <scope>NUCLEOTIDE SEQUENCE [LARGE SCALE GENOMIC DNA]</scope>
</reference>
<feature type="transmembrane region" description="Helical" evidence="6">
    <location>
        <begin position="182"/>
        <end position="202"/>
    </location>
</feature>
<evidence type="ECO:0000256" key="3">
    <source>
        <dbReference type="ARBA" id="ARBA00022692"/>
    </source>
</evidence>
<accession>A0A2M7BTF9</accession>
<sequence>MNPIVALIIANIIWGAACPIFKFALVNIPPFTIAFIRFFFAGIIFLPLVLFQNYSITKKQLFEICLGAFFSITINISFFFLALPKTDSINAPIIASSQPIFLFILAVLFLKERPHRRVFLGILISLIGVLVIIISPLFLNHNTTILQKETALIGNIFLVIATLGSVLQAIINKKVLREVNHFMVTCIAFFFGALTFIPFMIPELQTWSFSQLDIHGWTGIIFGVVFSSALAYGLFMYGMSKIEAQEVGVFTYIDPVIAVLIAMPLLGEYPTPTFFIGSLFVFLGIIIAERRLHWHPFHKIRHVTRNM</sequence>
<dbReference type="InterPro" id="IPR000620">
    <property type="entry name" value="EamA_dom"/>
</dbReference>
<dbReference type="EMBL" id="PEVA01000046">
    <property type="protein sequence ID" value="PIV08733.1"/>
    <property type="molecule type" value="Genomic_DNA"/>
</dbReference>
<protein>
    <recommendedName>
        <fullName evidence="7">EamA domain-containing protein</fullName>
    </recommendedName>
</protein>
<evidence type="ECO:0000256" key="4">
    <source>
        <dbReference type="ARBA" id="ARBA00022989"/>
    </source>
</evidence>
<dbReference type="InterPro" id="IPR050638">
    <property type="entry name" value="AA-Vitamin_Transporters"/>
</dbReference>
<feature type="transmembrane region" description="Helical" evidence="6">
    <location>
        <begin position="117"/>
        <end position="139"/>
    </location>
</feature>
<organism evidence="8 9">
    <name type="scientific">Candidatus Roizmanbacteria bacterium CG03_land_8_20_14_0_80_39_12</name>
    <dbReference type="NCBI Taxonomy" id="1974847"/>
    <lineage>
        <taxon>Bacteria</taxon>
        <taxon>Candidatus Roizmaniibacteriota</taxon>
    </lineage>
</organism>
<evidence type="ECO:0000313" key="8">
    <source>
        <dbReference type="EMBL" id="PIV08733.1"/>
    </source>
</evidence>
<comment type="caution">
    <text evidence="8">The sequence shown here is derived from an EMBL/GenBank/DDBJ whole genome shotgun (WGS) entry which is preliminary data.</text>
</comment>
<keyword evidence="2" id="KW-1003">Cell membrane</keyword>
<feature type="transmembrane region" description="Helical" evidence="6">
    <location>
        <begin position="273"/>
        <end position="292"/>
    </location>
</feature>
<feature type="transmembrane region" description="Helical" evidence="6">
    <location>
        <begin position="89"/>
        <end position="110"/>
    </location>
</feature>
<gene>
    <name evidence="8" type="ORF">COS52_01165</name>
</gene>
<proteinExistence type="predicted"/>
<keyword evidence="5 6" id="KW-0472">Membrane</keyword>
<feature type="transmembrane region" description="Helical" evidence="6">
    <location>
        <begin position="151"/>
        <end position="170"/>
    </location>
</feature>
<name>A0A2M7BTF9_9BACT</name>
<dbReference type="GO" id="GO:0005886">
    <property type="term" value="C:plasma membrane"/>
    <property type="evidence" value="ECO:0007669"/>
    <property type="project" value="UniProtKB-SubCell"/>
</dbReference>
<keyword evidence="4 6" id="KW-1133">Transmembrane helix</keyword>
<evidence type="ECO:0000256" key="6">
    <source>
        <dbReference type="SAM" id="Phobius"/>
    </source>
</evidence>
<feature type="transmembrane region" description="Helical" evidence="6">
    <location>
        <begin position="61"/>
        <end position="83"/>
    </location>
</feature>
<dbReference type="PANTHER" id="PTHR32322">
    <property type="entry name" value="INNER MEMBRANE TRANSPORTER"/>
    <property type="match status" value="1"/>
</dbReference>
<feature type="domain" description="EamA" evidence="7">
    <location>
        <begin position="153"/>
        <end position="287"/>
    </location>
</feature>
<dbReference type="PANTHER" id="PTHR32322:SF18">
    <property type="entry name" value="S-ADENOSYLMETHIONINE_S-ADENOSYLHOMOCYSTEINE TRANSPORTER"/>
    <property type="match status" value="1"/>
</dbReference>
<feature type="transmembrane region" description="Helical" evidence="6">
    <location>
        <begin position="31"/>
        <end position="49"/>
    </location>
</feature>
<feature type="domain" description="EamA" evidence="7">
    <location>
        <begin position="4"/>
        <end position="133"/>
    </location>
</feature>
<evidence type="ECO:0000313" key="9">
    <source>
        <dbReference type="Proteomes" id="UP000230119"/>
    </source>
</evidence>
<keyword evidence="3 6" id="KW-0812">Transmembrane</keyword>
<dbReference type="InterPro" id="IPR037185">
    <property type="entry name" value="EmrE-like"/>
</dbReference>
<evidence type="ECO:0000259" key="7">
    <source>
        <dbReference type="Pfam" id="PF00892"/>
    </source>
</evidence>
<feature type="transmembrane region" description="Helical" evidence="6">
    <location>
        <begin position="247"/>
        <end position="267"/>
    </location>
</feature>
<dbReference type="Proteomes" id="UP000230119">
    <property type="component" value="Unassembled WGS sequence"/>
</dbReference>